<name>A0AA42C7Z1_9BACT</name>
<dbReference type="GO" id="GO:0004553">
    <property type="term" value="F:hydrolase activity, hydrolyzing O-glycosyl compounds"/>
    <property type="evidence" value="ECO:0007669"/>
    <property type="project" value="UniProtKB-ARBA"/>
</dbReference>
<gene>
    <name evidence="1" type="ORF">N2K84_15105</name>
</gene>
<dbReference type="InterPro" id="IPR013320">
    <property type="entry name" value="ConA-like_dom_sf"/>
</dbReference>
<dbReference type="Pfam" id="PF13385">
    <property type="entry name" value="Laminin_G_3"/>
    <property type="match status" value="1"/>
</dbReference>
<dbReference type="Gene3D" id="2.60.120.200">
    <property type="match status" value="1"/>
</dbReference>
<dbReference type="RefSeq" id="WP_282592661.1">
    <property type="nucleotide sequence ID" value="NZ_JAPAAF010000028.1"/>
</dbReference>
<evidence type="ECO:0000313" key="2">
    <source>
        <dbReference type="Proteomes" id="UP001163821"/>
    </source>
</evidence>
<dbReference type="EMBL" id="JAPAAF010000028">
    <property type="protein sequence ID" value="MCW0484069.1"/>
    <property type="molecule type" value="Genomic_DNA"/>
</dbReference>
<accession>A0AA42C7Z1</accession>
<dbReference type="GO" id="GO:0005975">
    <property type="term" value="P:carbohydrate metabolic process"/>
    <property type="evidence" value="ECO:0007669"/>
    <property type="project" value="UniProtKB-ARBA"/>
</dbReference>
<dbReference type="AlphaFoldDB" id="A0AA42C7Z1"/>
<dbReference type="PANTHER" id="PTHR47635">
    <property type="entry name" value="CUB DOMAIN-CONTAINING PROTEIN"/>
    <property type="match status" value="1"/>
</dbReference>
<protein>
    <submittedName>
        <fullName evidence="1">LamG domain-containing protein</fullName>
    </submittedName>
</protein>
<dbReference type="SUPFAM" id="SSF49899">
    <property type="entry name" value="Concanavalin A-like lectins/glucanases"/>
    <property type="match status" value="1"/>
</dbReference>
<keyword evidence="2" id="KW-1185">Reference proteome</keyword>
<reference evidence="1" key="1">
    <citation type="submission" date="2022-10" db="EMBL/GenBank/DDBJ databases">
        <title>Gaoshiqiia sediminis gen. nov., sp. nov., isolated from coastal sediment.</title>
        <authorList>
            <person name="Yu W.X."/>
            <person name="Mu D.S."/>
            <person name="Du J.Z."/>
            <person name="Liang Y.Q."/>
        </authorList>
    </citation>
    <scope>NUCLEOTIDE SEQUENCE</scope>
    <source>
        <strain evidence="1">A06</strain>
    </source>
</reference>
<organism evidence="1 2">
    <name type="scientific">Gaoshiqia sediminis</name>
    <dbReference type="NCBI Taxonomy" id="2986998"/>
    <lineage>
        <taxon>Bacteria</taxon>
        <taxon>Pseudomonadati</taxon>
        <taxon>Bacteroidota</taxon>
        <taxon>Bacteroidia</taxon>
        <taxon>Marinilabiliales</taxon>
        <taxon>Prolixibacteraceae</taxon>
        <taxon>Gaoshiqia</taxon>
    </lineage>
</organism>
<sequence length="561" mass="59746">MSSTLLNNAVCWLDFEGTSGAVVDSSGNGHDGTNYGADRGITGKVGNAFQFDGANGDYVDIPSDAAFNITAALTMAAWVYPTGAGFQIVAGIPYSTSGHSSPYFSFSLQLATHDASNVYARIFASTPAGMKTSPKTTGVYVPLNQWSLIIATFEGDAVRAYVNDGAAASTAFSATTLNTYSNPLWVGKNGGGGEQLEGKLCQFILWDRVLTSGERTELWNSGDGVSHASLAGGGLTASEADGVTASDSLTKAVSYVRSLSDAVTVSDVISNDHTGSTAHSKSLTDTVNASDVISDNSGSNRYKINGISLAGFGILPLREKGNAFALSGALDFPRRKGTTERDWGTEIEAFVSAGDLEWEGRDITFRGLMRASSHALLVSNYGDFSDLCKNDELVFSTPFGSFNVVLEKEIKVTELMPTMLKFEAAFTQQDVSFSALTTAATGGAGTLIDGYNLRNDFGIIVQSHSGYFDLAKRIDVNTTGNYKQSGYRDMRNVTLQCLLIGSDLSDMLVKMAQFQALLASPGLHILTSYLGDSFSFYVKDGLQVSQMLDYAAKFTLRLRVV</sequence>
<comment type="caution">
    <text evidence="1">The sequence shown here is derived from an EMBL/GenBank/DDBJ whole genome shotgun (WGS) entry which is preliminary data.</text>
</comment>
<dbReference type="Proteomes" id="UP001163821">
    <property type="component" value="Unassembled WGS sequence"/>
</dbReference>
<dbReference type="PANTHER" id="PTHR47635:SF2">
    <property type="entry name" value="LAMG-LIKE JELLYROLL FOLD DOMAIN-CONTAINING PROTEIN"/>
    <property type="match status" value="1"/>
</dbReference>
<evidence type="ECO:0000313" key="1">
    <source>
        <dbReference type="EMBL" id="MCW0484069.1"/>
    </source>
</evidence>
<proteinExistence type="predicted"/>